<dbReference type="GO" id="GO:0009253">
    <property type="term" value="P:peptidoglycan catabolic process"/>
    <property type="evidence" value="ECO:0007669"/>
    <property type="project" value="InterPro"/>
</dbReference>
<dbReference type="GO" id="GO:0016998">
    <property type="term" value="P:cell wall macromolecule catabolic process"/>
    <property type="evidence" value="ECO:0007669"/>
    <property type="project" value="InterPro"/>
</dbReference>
<dbReference type="Proteomes" id="UP000705379">
    <property type="component" value="Unassembled WGS sequence"/>
</dbReference>
<dbReference type="AlphaFoldDB" id="A0A944GU60"/>
<name>A0A944GU60_9HYPH</name>
<comment type="caution">
    <text evidence="4">The sequence shown here is derived from an EMBL/GenBank/DDBJ whole genome shotgun (WGS) entry which is preliminary data.</text>
</comment>
<evidence type="ECO:0000256" key="1">
    <source>
        <dbReference type="ARBA" id="ARBA00010646"/>
    </source>
</evidence>
<protein>
    <submittedName>
        <fullName evidence="4">Glycosyl hydrolase family 25</fullName>
    </submittedName>
</protein>
<evidence type="ECO:0000256" key="3">
    <source>
        <dbReference type="ARBA" id="ARBA00023295"/>
    </source>
</evidence>
<proteinExistence type="inferred from homology"/>
<gene>
    <name evidence="4" type="ORF">DYI23_17420</name>
</gene>
<dbReference type="PROSITE" id="PS51904">
    <property type="entry name" value="GLYCOSYL_HYDROL_F25_2"/>
    <property type="match status" value="1"/>
</dbReference>
<dbReference type="GO" id="GO:0003796">
    <property type="term" value="F:lysozyme activity"/>
    <property type="evidence" value="ECO:0007669"/>
    <property type="project" value="InterPro"/>
</dbReference>
<evidence type="ECO:0000313" key="5">
    <source>
        <dbReference type="Proteomes" id="UP000705379"/>
    </source>
</evidence>
<dbReference type="PANTHER" id="PTHR34135">
    <property type="entry name" value="LYSOZYME"/>
    <property type="match status" value="1"/>
</dbReference>
<dbReference type="SMART" id="SM00641">
    <property type="entry name" value="Glyco_25"/>
    <property type="match status" value="1"/>
</dbReference>
<dbReference type="Pfam" id="PF01183">
    <property type="entry name" value="Glyco_hydro_25"/>
    <property type="match status" value="1"/>
</dbReference>
<dbReference type="PANTHER" id="PTHR34135:SF2">
    <property type="entry name" value="LYSOZYME"/>
    <property type="match status" value="1"/>
</dbReference>
<reference evidence="4" key="1">
    <citation type="submission" date="2018-08" db="EMBL/GenBank/DDBJ databases">
        <authorList>
            <person name="Jin W."/>
            <person name="Wang H."/>
            <person name="Yang Y."/>
            <person name="Li M."/>
            <person name="Liu J."/>
        </authorList>
    </citation>
    <scope>NUCLEOTIDE SEQUENCE</scope>
    <source>
        <strain evidence="4">AESS21</strain>
    </source>
</reference>
<dbReference type="Gene3D" id="3.20.20.80">
    <property type="entry name" value="Glycosidases"/>
    <property type="match status" value="1"/>
</dbReference>
<dbReference type="CDD" id="cd06413">
    <property type="entry name" value="GH25_muramidase_1"/>
    <property type="match status" value="1"/>
</dbReference>
<sequence length="261" mass="30316">MRHFEPNCSHTLNQARSLVLDLTRQICAILGAVLLASCSGYDFPDPTPEDYAVHGIDISKYQGDIDWAAARRGGVAFAWIKATEGGDHSDERFLDNWYGAKAAGVPRGAYHFYYFCRPVHEQVDWVFKNVPKDPTALPLVLDMEWNAHSKTCRIRPPRSEIVRDMKYFLDEVEKHYGKRPVIYSSVDFHRDRMVGAFKDEQFWLRSVASYPNHIYTDRDDWYFWQYTAEGDVPGIDGNVDRNVFYGSKSQFRKWLKGELER</sequence>
<evidence type="ECO:0000313" key="4">
    <source>
        <dbReference type="EMBL" id="MBS8262012.1"/>
    </source>
</evidence>
<dbReference type="EMBL" id="QTKU01000004">
    <property type="protein sequence ID" value="MBS8262012.1"/>
    <property type="molecule type" value="Genomic_DNA"/>
</dbReference>
<dbReference type="GO" id="GO:0016052">
    <property type="term" value="P:carbohydrate catabolic process"/>
    <property type="evidence" value="ECO:0007669"/>
    <property type="project" value="TreeGrafter"/>
</dbReference>
<organism evidence="4 5">
    <name type="scientific">Roseibium polysiphoniae</name>
    <dbReference type="NCBI Taxonomy" id="2571221"/>
    <lineage>
        <taxon>Bacteria</taxon>
        <taxon>Pseudomonadati</taxon>
        <taxon>Pseudomonadota</taxon>
        <taxon>Alphaproteobacteria</taxon>
        <taxon>Hyphomicrobiales</taxon>
        <taxon>Stappiaceae</taxon>
        <taxon>Roseibium</taxon>
    </lineage>
</organism>
<keyword evidence="2 4" id="KW-0378">Hydrolase</keyword>
<keyword evidence="3" id="KW-0326">Glycosidase</keyword>
<dbReference type="InterPro" id="IPR018077">
    <property type="entry name" value="Glyco_hydro_fam25_subgr"/>
</dbReference>
<dbReference type="InterPro" id="IPR017853">
    <property type="entry name" value="GH"/>
</dbReference>
<dbReference type="InterPro" id="IPR002053">
    <property type="entry name" value="Glyco_hydro_25"/>
</dbReference>
<reference evidence="4" key="2">
    <citation type="journal article" date="2021" name="Microorganisms">
        <title>Bacterial Dimethylsulfoniopropionate Biosynthesis in the East China Sea.</title>
        <authorList>
            <person name="Liu J."/>
            <person name="Zhang Y."/>
            <person name="Liu J."/>
            <person name="Zhong H."/>
            <person name="Williams B.T."/>
            <person name="Zheng Y."/>
            <person name="Curson A.R.J."/>
            <person name="Sun C."/>
            <person name="Sun H."/>
            <person name="Song D."/>
            <person name="Wagner Mackenzie B."/>
            <person name="Bermejo Martinez A."/>
            <person name="Todd J.D."/>
            <person name="Zhang X.H."/>
        </authorList>
    </citation>
    <scope>NUCLEOTIDE SEQUENCE</scope>
    <source>
        <strain evidence="4">AESS21</strain>
    </source>
</reference>
<evidence type="ECO:0000256" key="2">
    <source>
        <dbReference type="ARBA" id="ARBA00022801"/>
    </source>
</evidence>
<comment type="similarity">
    <text evidence="1">Belongs to the glycosyl hydrolase 25 family.</text>
</comment>
<dbReference type="SUPFAM" id="SSF51445">
    <property type="entry name" value="(Trans)glycosidases"/>
    <property type="match status" value="1"/>
</dbReference>
<accession>A0A944GU60</accession>